<accession>A0A5R9KUZ9</accession>
<keyword evidence="1" id="KW-0732">Signal</keyword>
<dbReference type="OrthoDB" id="956964at2"/>
<dbReference type="Gene3D" id="3.10.450.50">
    <property type="match status" value="1"/>
</dbReference>
<name>A0A5R9KUZ9_9BACT</name>
<feature type="signal peptide" evidence="1">
    <location>
        <begin position="1"/>
        <end position="17"/>
    </location>
</feature>
<feature type="chain" id="PRO_5024397669" evidence="1">
    <location>
        <begin position="18"/>
        <end position="144"/>
    </location>
</feature>
<evidence type="ECO:0000313" key="4">
    <source>
        <dbReference type="Proteomes" id="UP000306402"/>
    </source>
</evidence>
<dbReference type="Pfam" id="PF14534">
    <property type="entry name" value="DUF4440"/>
    <property type="match status" value="1"/>
</dbReference>
<dbReference type="Proteomes" id="UP000306402">
    <property type="component" value="Unassembled WGS sequence"/>
</dbReference>
<comment type="caution">
    <text evidence="3">The sequence shown here is derived from an EMBL/GenBank/DDBJ whole genome shotgun (WGS) entry which is preliminary data.</text>
</comment>
<evidence type="ECO:0000313" key="3">
    <source>
        <dbReference type="EMBL" id="TLU99969.1"/>
    </source>
</evidence>
<dbReference type="EMBL" id="VCEJ01000004">
    <property type="protein sequence ID" value="TLU99969.1"/>
    <property type="molecule type" value="Genomic_DNA"/>
</dbReference>
<gene>
    <name evidence="3" type="ORF">FEN17_10660</name>
</gene>
<organism evidence="3 4">
    <name type="scientific">Dyadobacter luticola</name>
    <dbReference type="NCBI Taxonomy" id="1979387"/>
    <lineage>
        <taxon>Bacteria</taxon>
        <taxon>Pseudomonadati</taxon>
        <taxon>Bacteroidota</taxon>
        <taxon>Cytophagia</taxon>
        <taxon>Cytophagales</taxon>
        <taxon>Spirosomataceae</taxon>
        <taxon>Dyadobacter</taxon>
    </lineage>
</organism>
<reference evidence="3 4" key="1">
    <citation type="submission" date="2019-05" db="EMBL/GenBank/DDBJ databases">
        <authorList>
            <person name="Qu J.-H."/>
        </authorList>
    </citation>
    <scope>NUCLEOTIDE SEQUENCE [LARGE SCALE GENOMIC DNA]</scope>
    <source>
        <strain evidence="3 4">T17</strain>
    </source>
</reference>
<evidence type="ECO:0000256" key="1">
    <source>
        <dbReference type="SAM" id="SignalP"/>
    </source>
</evidence>
<evidence type="ECO:0000259" key="2">
    <source>
        <dbReference type="Pfam" id="PF14534"/>
    </source>
</evidence>
<feature type="domain" description="DUF4440" evidence="2">
    <location>
        <begin position="34"/>
        <end position="135"/>
    </location>
</feature>
<sequence>MKFILSCFLFFAFVAFSFGQNNIAQPLDGTDCSNLFFRALLEEDVNNVTNLISNDFTMAGFQGQTIDAQFLQQAISQGHINIESGILTGTNTRNYGDVAIVTGKWDVAAKIENSSYQGELSYMTVCVRSGGKWKVVAVQLSPNR</sequence>
<dbReference type="RefSeq" id="WP_138365356.1">
    <property type="nucleotide sequence ID" value="NZ_VCEJ01000004.1"/>
</dbReference>
<dbReference type="InterPro" id="IPR032710">
    <property type="entry name" value="NTF2-like_dom_sf"/>
</dbReference>
<dbReference type="InterPro" id="IPR027843">
    <property type="entry name" value="DUF4440"/>
</dbReference>
<dbReference type="AlphaFoldDB" id="A0A5R9KUZ9"/>
<dbReference type="SUPFAM" id="SSF54427">
    <property type="entry name" value="NTF2-like"/>
    <property type="match status" value="1"/>
</dbReference>
<keyword evidence="4" id="KW-1185">Reference proteome</keyword>
<proteinExistence type="predicted"/>
<protein>
    <submittedName>
        <fullName evidence="3">Nuclear transport factor 2 family protein</fullName>
    </submittedName>
</protein>